<evidence type="ECO:0000313" key="2">
    <source>
        <dbReference type="Proteomes" id="UP001055811"/>
    </source>
</evidence>
<accession>A0ACB9H6S0</accession>
<reference evidence="2" key="1">
    <citation type="journal article" date="2022" name="Mol. Ecol. Resour.">
        <title>The genomes of chicory, endive, great burdock and yacon provide insights into Asteraceae palaeo-polyploidization history and plant inulin production.</title>
        <authorList>
            <person name="Fan W."/>
            <person name="Wang S."/>
            <person name="Wang H."/>
            <person name="Wang A."/>
            <person name="Jiang F."/>
            <person name="Liu H."/>
            <person name="Zhao H."/>
            <person name="Xu D."/>
            <person name="Zhang Y."/>
        </authorList>
    </citation>
    <scope>NUCLEOTIDE SEQUENCE [LARGE SCALE GENOMIC DNA]</scope>
    <source>
        <strain evidence="2">cv. Punajuju</strain>
    </source>
</reference>
<name>A0ACB9H6S0_CICIN</name>
<comment type="caution">
    <text evidence="1">The sequence shown here is derived from an EMBL/GenBank/DDBJ whole genome shotgun (WGS) entry which is preliminary data.</text>
</comment>
<organism evidence="1 2">
    <name type="scientific">Cichorium intybus</name>
    <name type="common">Chicory</name>
    <dbReference type="NCBI Taxonomy" id="13427"/>
    <lineage>
        <taxon>Eukaryota</taxon>
        <taxon>Viridiplantae</taxon>
        <taxon>Streptophyta</taxon>
        <taxon>Embryophyta</taxon>
        <taxon>Tracheophyta</taxon>
        <taxon>Spermatophyta</taxon>
        <taxon>Magnoliopsida</taxon>
        <taxon>eudicotyledons</taxon>
        <taxon>Gunneridae</taxon>
        <taxon>Pentapetalae</taxon>
        <taxon>asterids</taxon>
        <taxon>campanulids</taxon>
        <taxon>Asterales</taxon>
        <taxon>Asteraceae</taxon>
        <taxon>Cichorioideae</taxon>
        <taxon>Cichorieae</taxon>
        <taxon>Cichoriinae</taxon>
        <taxon>Cichorium</taxon>
    </lineage>
</organism>
<dbReference type="Proteomes" id="UP001055811">
    <property type="component" value="Linkage Group LG01"/>
</dbReference>
<protein>
    <submittedName>
        <fullName evidence="1">Uncharacterized protein</fullName>
    </submittedName>
</protein>
<reference evidence="1 2" key="2">
    <citation type="journal article" date="2022" name="Mol. Ecol. Resour.">
        <title>The genomes of chicory, endive, great burdock and yacon provide insights into Asteraceae paleo-polyploidization history and plant inulin production.</title>
        <authorList>
            <person name="Fan W."/>
            <person name="Wang S."/>
            <person name="Wang H."/>
            <person name="Wang A."/>
            <person name="Jiang F."/>
            <person name="Liu H."/>
            <person name="Zhao H."/>
            <person name="Xu D."/>
            <person name="Zhang Y."/>
        </authorList>
    </citation>
    <scope>NUCLEOTIDE SEQUENCE [LARGE SCALE GENOMIC DNA]</scope>
    <source>
        <strain evidence="2">cv. Punajuju</strain>
        <tissue evidence="1">Leaves</tissue>
    </source>
</reference>
<sequence length="91" mass="9909">MADCSISGEPVGFKAKDGVREVKARMGVRNSELVSHLLPAPMRCKVIDGFLLQKSLGGSFCNPLLSVECGSVRDHREESLRPRSVPDEVRG</sequence>
<dbReference type="EMBL" id="CM042009">
    <property type="protein sequence ID" value="KAI3791430.1"/>
    <property type="molecule type" value="Genomic_DNA"/>
</dbReference>
<proteinExistence type="predicted"/>
<evidence type="ECO:0000313" key="1">
    <source>
        <dbReference type="EMBL" id="KAI3791430.1"/>
    </source>
</evidence>
<gene>
    <name evidence="1" type="ORF">L2E82_05199</name>
</gene>
<keyword evidence="2" id="KW-1185">Reference proteome</keyword>